<gene>
    <name evidence="1" type="ORF">FRX31_026633</name>
</gene>
<evidence type="ECO:0000313" key="2">
    <source>
        <dbReference type="Proteomes" id="UP000554482"/>
    </source>
</evidence>
<keyword evidence="2" id="KW-1185">Reference proteome</keyword>
<protein>
    <submittedName>
        <fullName evidence="1">Uncharacterized protein</fullName>
    </submittedName>
</protein>
<dbReference type="AlphaFoldDB" id="A0A7J6VGP1"/>
<proteinExistence type="predicted"/>
<evidence type="ECO:0000313" key="1">
    <source>
        <dbReference type="EMBL" id="KAF5183778.1"/>
    </source>
</evidence>
<comment type="caution">
    <text evidence="1">The sequence shown here is derived from an EMBL/GenBank/DDBJ whole genome shotgun (WGS) entry which is preliminary data.</text>
</comment>
<accession>A0A7J6VGP1</accession>
<name>A0A7J6VGP1_THATH</name>
<dbReference type="EMBL" id="JABWDY010032966">
    <property type="protein sequence ID" value="KAF5183778.1"/>
    <property type="molecule type" value="Genomic_DNA"/>
</dbReference>
<reference evidence="1 2" key="1">
    <citation type="submission" date="2020-06" db="EMBL/GenBank/DDBJ databases">
        <title>Transcriptomic and genomic resources for Thalictrum thalictroides and T. hernandezii: Facilitating candidate gene discovery in an emerging model plant lineage.</title>
        <authorList>
            <person name="Arias T."/>
            <person name="Riano-Pachon D.M."/>
            <person name="Di Stilio V.S."/>
        </authorList>
    </citation>
    <scope>NUCLEOTIDE SEQUENCE [LARGE SCALE GENOMIC DNA]</scope>
    <source>
        <strain evidence="2">cv. WT478/WT964</strain>
        <tissue evidence="1">Leaves</tissue>
    </source>
</reference>
<sequence length="75" mass="8475">MANVKIKGTAVLCDDEESYNHVVSTNPHVLIVHPRFFLGMDHFDAEENLEHLAMMEKLLGQLRQHMLQGAGYVAL</sequence>
<dbReference type="Proteomes" id="UP000554482">
    <property type="component" value="Unassembled WGS sequence"/>
</dbReference>
<organism evidence="1 2">
    <name type="scientific">Thalictrum thalictroides</name>
    <name type="common">Rue-anemone</name>
    <name type="synonym">Anemone thalictroides</name>
    <dbReference type="NCBI Taxonomy" id="46969"/>
    <lineage>
        <taxon>Eukaryota</taxon>
        <taxon>Viridiplantae</taxon>
        <taxon>Streptophyta</taxon>
        <taxon>Embryophyta</taxon>
        <taxon>Tracheophyta</taxon>
        <taxon>Spermatophyta</taxon>
        <taxon>Magnoliopsida</taxon>
        <taxon>Ranunculales</taxon>
        <taxon>Ranunculaceae</taxon>
        <taxon>Thalictroideae</taxon>
        <taxon>Thalictrum</taxon>
    </lineage>
</organism>
<dbReference type="OrthoDB" id="283111at2759"/>